<dbReference type="Proteomes" id="UP000681720">
    <property type="component" value="Unassembled WGS sequence"/>
</dbReference>
<evidence type="ECO:0000313" key="2">
    <source>
        <dbReference type="Proteomes" id="UP000681720"/>
    </source>
</evidence>
<name>A0A8S2PQQ1_9BILA</name>
<dbReference type="EMBL" id="CAJOBJ010006643">
    <property type="protein sequence ID" value="CAF4065900.1"/>
    <property type="molecule type" value="Genomic_DNA"/>
</dbReference>
<gene>
    <name evidence="1" type="ORF">GIL414_LOCUS15231</name>
</gene>
<evidence type="ECO:0000313" key="1">
    <source>
        <dbReference type="EMBL" id="CAF4065900.1"/>
    </source>
</evidence>
<dbReference type="AlphaFoldDB" id="A0A8S2PQQ1"/>
<protein>
    <submittedName>
        <fullName evidence="1">Uncharacterized protein</fullName>
    </submittedName>
</protein>
<organism evidence="1 2">
    <name type="scientific">Rotaria magnacalcarata</name>
    <dbReference type="NCBI Taxonomy" id="392030"/>
    <lineage>
        <taxon>Eukaryota</taxon>
        <taxon>Metazoa</taxon>
        <taxon>Spiralia</taxon>
        <taxon>Gnathifera</taxon>
        <taxon>Rotifera</taxon>
        <taxon>Eurotatoria</taxon>
        <taxon>Bdelloidea</taxon>
        <taxon>Philodinida</taxon>
        <taxon>Philodinidae</taxon>
        <taxon>Rotaria</taxon>
    </lineage>
</organism>
<accession>A0A8S2PQQ1</accession>
<sequence length="111" mass="12403">MNYQIDNNELILTIVRVFGRRTTTTTINNKLMSILLAGGRSATARRFSQATLNSSNCQWPSAATMRHESISIMGRRRALDLYGTKDVLFTHEQMKRAKRSLGSTEGISLPG</sequence>
<comment type="caution">
    <text evidence="1">The sequence shown here is derived from an EMBL/GenBank/DDBJ whole genome shotgun (WGS) entry which is preliminary data.</text>
</comment>
<reference evidence="1" key="1">
    <citation type="submission" date="2021-02" db="EMBL/GenBank/DDBJ databases">
        <authorList>
            <person name="Nowell W R."/>
        </authorList>
    </citation>
    <scope>NUCLEOTIDE SEQUENCE</scope>
</reference>
<proteinExistence type="predicted"/>